<protein>
    <recommendedName>
        <fullName evidence="5">WD40 repeat domain-containing protein</fullName>
    </recommendedName>
</protein>
<accession>A0A7K3S4W5</accession>
<feature type="compositionally biased region" description="Low complexity" evidence="1">
    <location>
        <begin position="54"/>
        <end position="64"/>
    </location>
</feature>
<feature type="compositionally biased region" description="Basic and acidic residues" evidence="1">
    <location>
        <begin position="278"/>
        <end position="297"/>
    </location>
</feature>
<proteinExistence type="predicted"/>
<dbReference type="RefSeq" id="WP_421673882.1">
    <property type="nucleotide sequence ID" value="NZ_JAAGMP010001323.1"/>
</dbReference>
<feature type="region of interest" description="Disordered" evidence="1">
    <location>
        <begin position="264"/>
        <end position="297"/>
    </location>
</feature>
<sequence>MTHGRKRDRRSVRLVALVAALVMAVSGYAAGVTFLGASDDGIRPRAGTGLMSTGAGRADAAGGRSPQVSADGGHLVFLSRSDLPAATPLHPRAGGDRWRVYGRDLATGALTLLSDPRTDASDPRISADGRVVTYRYRTPPSKGRAPARSAAGTIVVDRGVSGKGGFDRPGNVRATDLAGAPGPVPASFPELCERDCGPRLSHDGATVVYPSVLSPVSPALLVTAAVGSAAPRSVTGDLMDVNALAARPDGFGPDDEPFAVTVGTRTAAPGGGGGDLTGEPRLRGEESGPFRVGEKKCDTSGTCRTAVTFDPARCADGSLFWDRLDTRGATSAGRSSVGLLARCAGKTPAPGCPPGPEAEHLADLPLRRGELRSGPGSGRVVDVGPVVPGRPLLVMVPARGLTGRVSYGTQDCAAVRLVEPDAKLRERARE</sequence>
<dbReference type="AlphaFoldDB" id="A0A7K3S4W5"/>
<feature type="signal peptide" evidence="2">
    <location>
        <begin position="1"/>
        <end position="29"/>
    </location>
</feature>
<organism evidence="3 4">
    <name type="scientific">Streptomyces parvus</name>
    <dbReference type="NCBI Taxonomy" id="66428"/>
    <lineage>
        <taxon>Bacteria</taxon>
        <taxon>Bacillati</taxon>
        <taxon>Actinomycetota</taxon>
        <taxon>Actinomycetes</taxon>
        <taxon>Kitasatosporales</taxon>
        <taxon>Streptomycetaceae</taxon>
        <taxon>Streptomyces</taxon>
    </lineage>
</organism>
<evidence type="ECO:0008006" key="5">
    <source>
        <dbReference type="Google" id="ProtNLM"/>
    </source>
</evidence>
<dbReference type="Gene3D" id="2.120.10.30">
    <property type="entry name" value="TolB, C-terminal domain"/>
    <property type="match status" value="1"/>
</dbReference>
<dbReference type="InterPro" id="IPR011042">
    <property type="entry name" value="6-blade_b-propeller_TolB-like"/>
</dbReference>
<comment type="caution">
    <text evidence="3">The sequence shown here is derived from an EMBL/GenBank/DDBJ whole genome shotgun (WGS) entry which is preliminary data.</text>
</comment>
<evidence type="ECO:0000313" key="4">
    <source>
        <dbReference type="Proteomes" id="UP000469670"/>
    </source>
</evidence>
<dbReference type="SUPFAM" id="SSF82171">
    <property type="entry name" value="DPP6 N-terminal domain-like"/>
    <property type="match status" value="1"/>
</dbReference>
<dbReference type="Proteomes" id="UP000469670">
    <property type="component" value="Unassembled WGS sequence"/>
</dbReference>
<reference evidence="3 4" key="1">
    <citation type="submission" date="2020-01" db="EMBL/GenBank/DDBJ databases">
        <title>Insect and environment-associated Actinomycetes.</title>
        <authorList>
            <person name="Currrie C."/>
            <person name="Chevrette M."/>
            <person name="Carlson C."/>
            <person name="Stubbendieck R."/>
            <person name="Wendt-Pienkowski E."/>
        </authorList>
    </citation>
    <scope>NUCLEOTIDE SEQUENCE [LARGE SCALE GENOMIC DNA]</scope>
    <source>
        <strain evidence="3 4">SID7590</strain>
    </source>
</reference>
<name>A0A7K3S4W5_9ACTN</name>
<keyword evidence="2" id="KW-0732">Signal</keyword>
<gene>
    <name evidence="3" type="ORF">G3I50_30175</name>
</gene>
<feature type="non-terminal residue" evidence="3">
    <location>
        <position position="430"/>
    </location>
</feature>
<evidence type="ECO:0000313" key="3">
    <source>
        <dbReference type="EMBL" id="NEC22478.1"/>
    </source>
</evidence>
<feature type="chain" id="PRO_5029802164" description="WD40 repeat domain-containing protein" evidence="2">
    <location>
        <begin position="30"/>
        <end position="430"/>
    </location>
</feature>
<evidence type="ECO:0000256" key="2">
    <source>
        <dbReference type="SAM" id="SignalP"/>
    </source>
</evidence>
<evidence type="ECO:0000256" key="1">
    <source>
        <dbReference type="SAM" id="MobiDB-lite"/>
    </source>
</evidence>
<feature type="region of interest" description="Disordered" evidence="1">
    <location>
        <begin position="48"/>
        <end position="67"/>
    </location>
</feature>
<dbReference type="EMBL" id="JAAGMP010001323">
    <property type="protein sequence ID" value="NEC22478.1"/>
    <property type="molecule type" value="Genomic_DNA"/>
</dbReference>